<dbReference type="InterPro" id="IPR032623">
    <property type="entry name" value="FecR_N"/>
</dbReference>
<dbReference type="OrthoDB" id="9798846at2"/>
<reference evidence="1 2" key="1">
    <citation type="submission" date="2017-05" db="EMBL/GenBank/DDBJ databases">
        <title>Full genome sequence of Pseudorhodoplanes sinuspersici.</title>
        <authorList>
            <person name="Dastgheib S.M.M."/>
            <person name="Shavandi M."/>
            <person name="Tirandaz H."/>
        </authorList>
    </citation>
    <scope>NUCLEOTIDE SEQUENCE [LARGE SCALE GENOMIC DNA]</scope>
    <source>
        <strain evidence="1 2">RIPI110</strain>
    </source>
</reference>
<organism evidence="1 2">
    <name type="scientific">Pseudorhodoplanes sinuspersici</name>
    <dbReference type="NCBI Taxonomy" id="1235591"/>
    <lineage>
        <taxon>Bacteria</taxon>
        <taxon>Pseudomonadati</taxon>
        <taxon>Pseudomonadota</taxon>
        <taxon>Alphaproteobacteria</taxon>
        <taxon>Hyphomicrobiales</taxon>
        <taxon>Pseudorhodoplanes</taxon>
    </lineage>
</organism>
<dbReference type="Pfam" id="PF04773">
    <property type="entry name" value="FecR"/>
    <property type="match status" value="1"/>
</dbReference>
<dbReference type="EMBL" id="CP021112">
    <property type="protein sequence ID" value="ARP98550.1"/>
    <property type="molecule type" value="Genomic_DNA"/>
</dbReference>
<dbReference type="KEGG" id="psin:CAK95_05215"/>
<name>A0A1W6ZN34_9HYPH</name>
<dbReference type="Gene3D" id="2.60.120.1440">
    <property type="match status" value="1"/>
</dbReference>
<dbReference type="Gene3D" id="3.55.50.30">
    <property type="match status" value="1"/>
</dbReference>
<dbReference type="Pfam" id="PF16220">
    <property type="entry name" value="DUF4880"/>
    <property type="match status" value="1"/>
</dbReference>
<dbReference type="PANTHER" id="PTHR30273:SF2">
    <property type="entry name" value="PROTEIN FECR"/>
    <property type="match status" value="1"/>
</dbReference>
<gene>
    <name evidence="1" type="ORF">CAK95_05215</name>
</gene>
<sequence>MERSKGWDASGDPDGPRILEEAAQHLVRSLNRSPSPEEQREFKDWLEQDYRHELAWAEVQRLWQGSGDLPEAKARAATKKAVSRRDIGKALIFLTAGGGAAAWYLSDHPFADYRTGTGERKRVTLPDGTRIDIAAQSRLSLDYTESERRLTLEEGEAFFQVAKDARPFVVGVGRGTVTALGTAFGVTYRDGEAAVAVTEHATRVAVGGDVERISAGFRLHYRDTALGRPERFDPETEFGWREGRLIFTNEPLGAVVSSLNRWRRGTIVIMTSALAAQRITLIVDIQRSDEILDQLTLVVPLRVVSITPLLTFLLPK</sequence>
<evidence type="ECO:0000313" key="2">
    <source>
        <dbReference type="Proteomes" id="UP000194137"/>
    </source>
</evidence>
<evidence type="ECO:0000313" key="1">
    <source>
        <dbReference type="EMBL" id="ARP98550.1"/>
    </source>
</evidence>
<dbReference type="PIRSF" id="PIRSF018266">
    <property type="entry name" value="FecR"/>
    <property type="match status" value="1"/>
</dbReference>
<dbReference type="AlphaFoldDB" id="A0A1W6ZN34"/>
<dbReference type="RefSeq" id="WP_086086973.1">
    <property type="nucleotide sequence ID" value="NZ_CP021112.1"/>
</dbReference>
<keyword evidence="2" id="KW-1185">Reference proteome</keyword>
<dbReference type="STRING" id="1235591.CAK95_05215"/>
<dbReference type="InterPro" id="IPR006860">
    <property type="entry name" value="FecR"/>
</dbReference>
<dbReference type="GO" id="GO:0016989">
    <property type="term" value="F:sigma factor antagonist activity"/>
    <property type="evidence" value="ECO:0007669"/>
    <property type="project" value="TreeGrafter"/>
</dbReference>
<proteinExistence type="predicted"/>
<dbReference type="PANTHER" id="PTHR30273">
    <property type="entry name" value="PERIPLASMIC SIGNAL SENSOR AND SIGMA FACTOR ACTIVATOR FECR-RELATED"/>
    <property type="match status" value="1"/>
</dbReference>
<accession>A0A1W6ZN34</accession>
<dbReference type="Proteomes" id="UP000194137">
    <property type="component" value="Chromosome"/>
</dbReference>
<protein>
    <submittedName>
        <fullName evidence="1">Uncharacterized protein</fullName>
    </submittedName>
</protein>
<dbReference type="InterPro" id="IPR012373">
    <property type="entry name" value="Ferrdict_sens_TM"/>
</dbReference>